<dbReference type="InterPro" id="IPR001881">
    <property type="entry name" value="EGF-like_Ca-bd_dom"/>
</dbReference>
<dbReference type="GO" id="GO:0005509">
    <property type="term" value="F:calcium ion binding"/>
    <property type="evidence" value="ECO:0007669"/>
    <property type="project" value="InterPro"/>
</dbReference>
<evidence type="ECO:0000256" key="4">
    <source>
        <dbReference type="ARBA" id="ARBA00023157"/>
    </source>
</evidence>
<comment type="caution">
    <text evidence="9">The sequence shown here is derived from an EMBL/GenBank/DDBJ whole genome shotgun (WGS) entry which is preliminary data.</text>
</comment>
<feature type="domain" description="EGF-like" evidence="8">
    <location>
        <begin position="15"/>
        <end position="52"/>
    </location>
</feature>
<keyword evidence="7" id="KW-0812">Transmembrane</keyword>
<dbReference type="PROSITE" id="PS01186">
    <property type="entry name" value="EGF_2"/>
    <property type="match status" value="1"/>
</dbReference>
<reference evidence="9" key="1">
    <citation type="submission" date="2023-03" db="EMBL/GenBank/DDBJ databases">
        <authorList>
            <person name="Steffen K."/>
            <person name="Cardenas P."/>
        </authorList>
    </citation>
    <scope>NUCLEOTIDE SEQUENCE</scope>
</reference>
<dbReference type="PANTHER" id="PTHR24049">
    <property type="entry name" value="CRUMBS FAMILY MEMBER"/>
    <property type="match status" value="1"/>
</dbReference>
<evidence type="ECO:0000256" key="1">
    <source>
        <dbReference type="ARBA" id="ARBA00022536"/>
    </source>
</evidence>
<feature type="domain" description="EGF-like" evidence="8">
    <location>
        <begin position="1"/>
        <end position="14"/>
    </location>
</feature>
<keyword evidence="5" id="KW-0325">Glycoprotein</keyword>
<dbReference type="Gene3D" id="2.10.25.10">
    <property type="entry name" value="Laminin"/>
    <property type="match status" value="2"/>
</dbReference>
<dbReference type="PROSITE" id="PS50026">
    <property type="entry name" value="EGF_3"/>
    <property type="match status" value="3"/>
</dbReference>
<dbReference type="CDD" id="cd00054">
    <property type="entry name" value="EGF_CA"/>
    <property type="match status" value="2"/>
</dbReference>
<proteinExistence type="predicted"/>
<keyword evidence="4 6" id="KW-1015">Disulfide bond</keyword>
<evidence type="ECO:0000259" key="8">
    <source>
        <dbReference type="PROSITE" id="PS50026"/>
    </source>
</evidence>
<dbReference type="PROSITE" id="PS00022">
    <property type="entry name" value="EGF_1"/>
    <property type="match status" value="3"/>
</dbReference>
<dbReference type="Pfam" id="PF00008">
    <property type="entry name" value="EGF"/>
    <property type="match status" value="2"/>
</dbReference>
<evidence type="ECO:0000256" key="3">
    <source>
        <dbReference type="ARBA" id="ARBA00022737"/>
    </source>
</evidence>
<keyword evidence="7" id="KW-1133">Transmembrane helix</keyword>
<comment type="caution">
    <text evidence="6">Lacks conserved residue(s) required for the propagation of feature annotation.</text>
</comment>
<dbReference type="GO" id="GO:0071944">
    <property type="term" value="C:cell periphery"/>
    <property type="evidence" value="ECO:0007669"/>
    <property type="project" value="UniProtKB-ARBA"/>
</dbReference>
<feature type="domain" description="EGF-like" evidence="8">
    <location>
        <begin position="54"/>
        <end position="90"/>
    </location>
</feature>
<feature type="disulfide bond" evidence="6">
    <location>
        <begin position="80"/>
        <end position="89"/>
    </location>
</feature>
<evidence type="ECO:0000313" key="10">
    <source>
        <dbReference type="Proteomes" id="UP001174909"/>
    </source>
</evidence>
<dbReference type="InterPro" id="IPR051022">
    <property type="entry name" value="Notch_Cell-Fate_Det"/>
</dbReference>
<keyword evidence="3" id="KW-0677">Repeat</keyword>
<keyword evidence="10" id="KW-1185">Reference proteome</keyword>
<dbReference type="Proteomes" id="UP001174909">
    <property type="component" value="Unassembled WGS sequence"/>
</dbReference>
<dbReference type="EMBL" id="CASHTH010002963">
    <property type="protein sequence ID" value="CAI8037846.1"/>
    <property type="molecule type" value="Genomic_DNA"/>
</dbReference>
<dbReference type="FunFam" id="2.10.25.10:FF:000185">
    <property type="entry name" value="basement membrane-specific heparan sulfate proteoglycan core protein-like"/>
    <property type="match status" value="1"/>
</dbReference>
<protein>
    <submittedName>
        <fullName evidence="9">Delta-like protein D</fullName>
    </submittedName>
</protein>
<sequence>MCQCYQDYTGQHCDTLLSCSSSPCENEGTCIDEEQGTFLCLCPPEWTGMTCGEDALPCDPNPCNNGGICSENGAEFSCNCAVGWTGDTCAVIDPICEEGDSERYIILLAIIWGLVVVIVLLCGLSVVGFMLASKNRSRKIFFRKGAPKRHESVASFDAVMANYNTSAGGDHAANVESQEEMWQFEPGSRMLFKPVGNVVENDRSSPTFSAIQYNLTLALSSEDESEDEEELSQESYES</sequence>
<name>A0AA35SZA7_GEOBA</name>
<dbReference type="SMART" id="SM00179">
    <property type="entry name" value="EGF_CA"/>
    <property type="match status" value="2"/>
</dbReference>
<accession>A0AA35SZA7</accession>
<dbReference type="InterPro" id="IPR000742">
    <property type="entry name" value="EGF"/>
</dbReference>
<gene>
    <name evidence="9" type="ORF">GBAR_LOCUS21149</name>
</gene>
<evidence type="ECO:0000313" key="9">
    <source>
        <dbReference type="EMBL" id="CAI8037846.1"/>
    </source>
</evidence>
<feature type="disulfide bond" evidence="6">
    <location>
        <begin position="4"/>
        <end position="13"/>
    </location>
</feature>
<evidence type="ECO:0000256" key="2">
    <source>
        <dbReference type="ARBA" id="ARBA00022729"/>
    </source>
</evidence>
<dbReference type="AlphaFoldDB" id="A0AA35SZA7"/>
<dbReference type="SMART" id="SM00181">
    <property type="entry name" value="EGF"/>
    <property type="match status" value="2"/>
</dbReference>
<evidence type="ECO:0000256" key="5">
    <source>
        <dbReference type="ARBA" id="ARBA00023180"/>
    </source>
</evidence>
<feature type="disulfide bond" evidence="6">
    <location>
        <begin position="42"/>
        <end position="51"/>
    </location>
</feature>
<keyword evidence="7" id="KW-0472">Membrane</keyword>
<keyword evidence="1 6" id="KW-0245">EGF-like domain</keyword>
<feature type="transmembrane region" description="Helical" evidence="7">
    <location>
        <begin position="104"/>
        <end position="132"/>
    </location>
</feature>
<evidence type="ECO:0000256" key="7">
    <source>
        <dbReference type="SAM" id="Phobius"/>
    </source>
</evidence>
<evidence type="ECO:0000256" key="6">
    <source>
        <dbReference type="PROSITE-ProRule" id="PRU00076"/>
    </source>
</evidence>
<organism evidence="9 10">
    <name type="scientific">Geodia barretti</name>
    <name type="common">Barrett's horny sponge</name>
    <dbReference type="NCBI Taxonomy" id="519541"/>
    <lineage>
        <taxon>Eukaryota</taxon>
        <taxon>Metazoa</taxon>
        <taxon>Porifera</taxon>
        <taxon>Demospongiae</taxon>
        <taxon>Heteroscleromorpha</taxon>
        <taxon>Tetractinellida</taxon>
        <taxon>Astrophorina</taxon>
        <taxon>Geodiidae</taxon>
        <taxon>Geodia</taxon>
    </lineage>
</organism>
<keyword evidence="2" id="KW-0732">Signal</keyword>
<dbReference type="FunFam" id="2.10.25.10:FF:000100">
    <property type="entry name" value="neurogenic locus notch homolog protein 3"/>
    <property type="match status" value="1"/>
</dbReference>
<dbReference type="SUPFAM" id="SSF57196">
    <property type="entry name" value="EGF/Laminin"/>
    <property type="match status" value="2"/>
</dbReference>